<dbReference type="Gene3D" id="1.10.890.10">
    <property type="entry name" value="HNS-dependent expression A"/>
    <property type="match status" value="1"/>
</dbReference>
<proteinExistence type="predicted"/>
<evidence type="ECO:0000256" key="4">
    <source>
        <dbReference type="SAM" id="SignalP"/>
    </source>
</evidence>
<name>A0ABT6Q292_9PROT</name>
<dbReference type="SUPFAM" id="SSF47752">
    <property type="entry name" value="Protein HNS-dependent expression A, HdeA"/>
    <property type="match status" value="1"/>
</dbReference>
<dbReference type="InterPro" id="IPR010486">
    <property type="entry name" value="HNS-dep_expression_A/B"/>
</dbReference>
<keyword evidence="1 4" id="KW-0732">Signal</keyword>
<sequence length="110" mass="12010">MKKAMLLLAACAMSVSTVVGAHAADQKNSTKPVNKWACKDFLMLDSSYRPTAVAFAEGITKKDKVVDPMLDVQGIERVVPIIVQECTDNKNDNFVAKVKAHTEKSTSMTH</sequence>
<dbReference type="InterPro" id="IPR038303">
    <property type="entry name" value="HdeA/HdeB_sf"/>
</dbReference>
<keyword evidence="6" id="KW-1185">Reference proteome</keyword>
<dbReference type="RefSeq" id="WP_281448305.1">
    <property type="nucleotide sequence ID" value="NZ_JASBAO010000001.1"/>
</dbReference>
<keyword evidence="2" id="KW-0574">Periplasm</keyword>
<organism evidence="5 6">
    <name type="scientific">Commensalibacter oyaizuii</name>
    <dbReference type="NCBI Taxonomy" id="3043873"/>
    <lineage>
        <taxon>Bacteria</taxon>
        <taxon>Pseudomonadati</taxon>
        <taxon>Pseudomonadota</taxon>
        <taxon>Alphaproteobacteria</taxon>
        <taxon>Acetobacterales</taxon>
        <taxon>Acetobacteraceae</taxon>
    </lineage>
</organism>
<evidence type="ECO:0000256" key="1">
    <source>
        <dbReference type="ARBA" id="ARBA00022729"/>
    </source>
</evidence>
<keyword evidence="3" id="KW-0143">Chaperone</keyword>
<dbReference type="InterPro" id="IPR036831">
    <property type="entry name" value="HdeA_sf"/>
</dbReference>
<feature type="signal peptide" evidence="4">
    <location>
        <begin position="1"/>
        <end position="23"/>
    </location>
</feature>
<evidence type="ECO:0000256" key="3">
    <source>
        <dbReference type="ARBA" id="ARBA00023186"/>
    </source>
</evidence>
<gene>
    <name evidence="5" type="primary">hdeA</name>
    <name evidence="5" type="ORF">QJV27_07480</name>
</gene>
<dbReference type="Pfam" id="PF06411">
    <property type="entry name" value="HdeA"/>
    <property type="match status" value="1"/>
</dbReference>
<evidence type="ECO:0000256" key="2">
    <source>
        <dbReference type="ARBA" id="ARBA00022764"/>
    </source>
</evidence>
<protein>
    <submittedName>
        <fullName evidence="5">Acid-activated periplasmic chaperone HdeA</fullName>
    </submittedName>
</protein>
<evidence type="ECO:0000313" key="6">
    <source>
        <dbReference type="Proteomes" id="UP001431634"/>
    </source>
</evidence>
<comment type="caution">
    <text evidence="5">The sequence shown here is derived from an EMBL/GenBank/DDBJ whole genome shotgun (WGS) entry which is preliminary data.</text>
</comment>
<feature type="chain" id="PRO_5045840977" evidence="4">
    <location>
        <begin position="24"/>
        <end position="110"/>
    </location>
</feature>
<dbReference type="EMBL" id="JASBAO010000001">
    <property type="protein sequence ID" value="MDI2091209.1"/>
    <property type="molecule type" value="Genomic_DNA"/>
</dbReference>
<evidence type="ECO:0000313" key="5">
    <source>
        <dbReference type="EMBL" id="MDI2091209.1"/>
    </source>
</evidence>
<reference evidence="5" key="1">
    <citation type="submission" date="2023-05" db="EMBL/GenBank/DDBJ databases">
        <title>Whole genome sequence of Commensalibacter sp.</title>
        <authorList>
            <person name="Charoenyingcharoen P."/>
            <person name="Yukphan P."/>
        </authorList>
    </citation>
    <scope>NUCLEOTIDE SEQUENCE</scope>
    <source>
        <strain evidence="5">TBRC 16381</strain>
    </source>
</reference>
<dbReference type="NCBIfam" id="NF007576">
    <property type="entry name" value="PRK10208.1"/>
    <property type="match status" value="1"/>
</dbReference>
<dbReference type="Proteomes" id="UP001431634">
    <property type="component" value="Unassembled WGS sequence"/>
</dbReference>
<accession>A0ABT6Q292</accession>